<accession>A0A9P6W9U9</accession>
<evidence type="ECO:0000313" key="2">
    <source>
        <dbReference type="EMBL" id="KAG0667190.1"/>
    </source>
</evidence>
<protein>
    <submittedName>
        <fullName evidence="2">Uncharacterized protein</fullName>
    </submittedName>
</protein>
<gene>
    <name evidence="2" type="ORF">C6P46_002602</name>
</gene>
<keyword evidence="3" id="KW-1185">Reference proteome</keyword>
<evidence type="ECO:0000313" key="3">
    <source>
        <dbReference type="Proteomes" id="UP000777482"/>
    </source>
</evidence>
<evidence type="ECO:0000256" key="1">
    <source>
        <dbReference type="SAM" id="SignalP"/>
    </source>
</evidence>
<name>A0A9P6W9U9_RHOMI</name>
<keyword evidence="1" id="KW-0732">Signal</keyword>
<comment type="caution">
    <text evidence="2">The sequence shown here is derived from an EMBL/GenBank/DDBJ whole genome shotgun (WGS) entry which is preliminary data.</text>
</comment>
<dbReference type="AlphaFoldDB" id="A0A9P6W9U9"/>
<dbReference type="EMBL" id="PUHQ01000002">
    <property type="protein sequence ID" value="KAG0667190.1"/>
    <property type="molecule type" value="Genomic_DNA"/>
</dbReference>
<proteinExistence type="predicted"/>
<reference evidence="2 3" key="1">
    <citation type="submission" date="2020-11" db="EMBL/GenBank/DDBJ databases">
        <title>Kefir isolates.</title>
        <authorList>
            <person name="Marcisauskas S."/>
            <person name="Kim Y."/>
            <person name="Blasche S."/>
        </authorList>
    </citation>
    <scope>NUCLEOTIDE SEQUENCE [LARGE SCALE GENOMIC DNA]</scope>
    <source>
        <strain evidence="2 3">KR</strain>
    </source>
</reference>
<feature type="signal peptide" evidence="1">
    <location>
        <begin position="1"/>
        <end position="26"/>
    </location>
</feature>
<organism evidence="2 3">
    <name type="scientific">Rhodotorula mucilaginosa</name>
    <name type="common">Yeast</name>
    <name type="synonym">Rhodotorula rubra</name>
    <dbReference type="NCBI Taxonomy" id="5537"/>
    <lineage>
        <taxon>Eukaryota</taxon>
        <taxon>Fungi</taxon>
        <taxon>Dikarya</taxon>
        <taxon>Basidiomycota</taxon>
        <taxon>Pucciniomycotina</taxon>
        <taxon>Microbotryomycetes</taxon>
        <taxon>Sporidiobolales</taxon>
        <taxon>Sporidiobolaceae</taxon>
        <taxon>Rhodotorula</taxon>
    </lineage>
</organism>
<sequence>MRISSQVLSSLKAALVCLSALSLANGSKSVDEGALSPRVAVRQRIDLANSTPRRLYQRRREHPLEAHAVSSPSSSCFRISASSYIVTIEAIR</sequence>
<feature type="chain" id="PRO_5040505809" evidence="1">
    <location>
        <begin position="27"/>
        <end position="92"/>
    </location>
</feature>
<dbReference type="Proteomes" id="UP000777482">
    <property type="component" value="Unassembled WGS sequence"/>
</dbReference>